<dbReference type="InterPro" id="IPR029058">
    <property type="entry name" value="AB_hydrolase_fold"/>
</dbReference>
<keyword evidence="2" id="KW-0378">Hydrolase</keyword>
<comment type="caution">
    <text evidence="2">The sequence shown here is derived from an EMBL/GenBank/DDBJ whole genome shotgun (WGS) entry which is preliminary data.</text>
</comment>
<dbReference type="Proteomes" id="UP000283479">
    <property type="component" value="Unassembled WGS sequence"/>
</dbReference>
<dbReference type="PANTHER" id="PTHR43265:SF1">
    <property type="entry name" value="ESTERASE ESTD"/>
    <property type="match status" value="1"/>
</dbReference>
<proteinExistence type="predicted"/>
<dbReference type="AlphaFoldDB" id="A0A3S3A654"/>
<dbReference type="Gene3D" id="3.40.50.1820">
    <property type="entry name" value="alpha/beta hydrolase"/>
    <property type="match status" value="1"/>
</dbReference>
<dbReference type="Pfam" id="PF12697">
    <property type="entry name" value="Abhydrolase_6"/>
    <property type="match status" value="1"/>
</dbReference>
<protein>
    <submittedName>
        <fullName evidence="2">Alpha/beta hydrolase</fullName>
    </submittedName>
</protein>
<evidence type="ECO:0000313" key="3">
    <source>
        <dbReference type="Proteomes" id="UP000283479"/>
    </source>
</evidence>
<dbReference type="SUPFAM" id="SSF53474">
    <property type="entry name" value="alpha/beta-Hydrolases"/>
    <property type="match status" value="1"/>
</dbReference>
<dbReference type="InterPro" id="IPR000073">
    <property type="entry name" value="AB_hydrolase_1"/>
</dbReference>
<dbReference type="OrthoDB" id="9809549at2"/>
<organism evidence="2 3">
    <name type="scientific">Rhodococcus xishaensis</name>
    <dbReference type="NCBI Taxonomy" id="2487364"/>
    <lineage>
        <taxon>Bacteria</taxon>
        <taxon>Bacillati</taxon>
        <taxon>Actinomycetota</taxon>
        <taxon>Actinomycetes</taxon>
        <taxon>Mycobacteriales</taxon>
        <taxon>Nocardiaceae</taxon>
        <taxon>Rhodococcus</taxon>
    </lineage>
</organism>
<dbReference type="RefSeq" id="WP_127953441.1">
    <property type="nucleotide sequence ID" value="NZ_RKLO01000003.1"/>
</dbReference>
<evidence type="ECO:0000259" key="1">
    <source>
        <dbReference type="Pfam" id="PF12697"/>
    </source>
</evidence>
<gene>
    <name evidence="2" type="ORF">EGT50_09580</name>
</gene>
<evidence type="ECO:0000313" key="2">
    <source>
        <dbReference type="EMBL" id="RVW02955.1"/>
    </source>
</evidence>
<feature type="domain" description="AB hydrolase-1" evidence="1">
    <location>
        <begin position="59"/>
        <end position="245"/>
    </location>
</feature>
<dbReference type="GO" id="GO:0052689">
    <property type="term" value="F:carboxylic ester hydrolase activity"/>
    <property type="evidence" value="ECO:0007669"/>
    <property type="project" value="TreeGrafter"/>
</dbReference>
<name>A0A3S3A654_9NOCA</name>
<dbReference type="InterPro" id="IPR053145">
    <property type="entry name" value="AB_hydrolase_Est10"/>
</dbReference>
<dbReference type="PANTHER" id="PTHR43265">
    <property type="entry name" value="ESTERASE ESTD"/>
    <property type="match status" value="1"/>
</dbReference>
<dbReference type="EMBL" id="RKLO01000003">
    <property type="protein sequence ID" value="RVW02955.1"/>
    <property type="molecule type" value="Genomic_DNA"/>
</dbReference>
<reference evidence="2 3" key="1">
    <citation type="submission" date="2018-11" db="EMBL/GenBank/DDBJ databases">
        <title>Rhodococcus spongicola sp. nov. and Rhodococcus xishaensis sp. nov. from marine sponges.</title>
        <authorList>
            <person name="Li L."/>
            <person name="Lin H.W."/>
        </authorList>
    </citation>
    <scope>NUCLEOTIDE SEQUENCE [LARGE SCALE GENOMIC DNA]</scope>
    <source>
        <strain evidence="2 3">LHW51113</strain>
    </source>
</reference>
<accession>A0A3S3A654</accession>
<keyword evidence="3" id="KW-1185">Reference proteome</keyword>
<sequence length="321" mass="33241">MGDNEITFTTGDITLHGSLRLPAGSGRDTPAPAVLLLAGSGPTDRNGDSALLPGSIGTLEYLAELLERHGFASLRYDKLGSGATGLGPYDLEDIGDLGFSVFVDAAASGLEFLGDRDAVDPKRMYVVGHSEGALIGLALADRGTDIAGLGLLEPMGVRLLDLLTAQIDSQLTAVVAAGQLPVELADDLRLALAGAVESLRTETTLSDDLPDPLRAAGLVPANARALAEEDALDPRELASRLPAGLPVVTSSSAKDIQLIPGHIDALDAALAHTTLTSVRMTTSNHVLKEIGDAVSTGADYVQALPWSTEFTDGFEGWLGTL</sequence>